<dbReference type="PROSITE" id="PS00903">
    <property type="entry name" value="CYT_DCMP_DEAMINASES_1"/>
    <property type="match status" value="1"/>
</dbReference>
<dbReference type="GO" id="GO:0016787">
    <property type="term" value="F:hydrolase activity"/>
    <property type="evidence" value="ECO:0007669"/>
    <property type="project" value="InterPro"/>
</dbReference>
<keyword evidence="2" id="KW-0862">Zinc</keyword>
<dbReference type="GO" id="GO:0008270">
    <property type="term" value="F:zinc ion binding"/>
    <property type="evidence" value="ECO:0007669"/>
    <property type="project" value="InterPro"/>
</dbReference>
<name>A0A644XI11_9ZZZZ</name>
<organism evidence="4">
    <name type="scientific">bioreactor metagenome</name>
    <dbReference type="NCBI Taxonomy" id="1076179"/>
    <lineage>
        <taxon>unclassified sequences</taxon>
        <taxon>metagenomes</taxon>
        <taxon>ecological metagenomes</taxon>
    </lineage>
</organism>
<evidence type="ECO:0000313" key="4">
    <source>
        <dbReference type="EMBL" id="MPM13744.1"/>
    </source>
</evidence>
<dbReference type="SUPFAM" id="SSF53927">
    <property type="entry name" value="Cytidine deaminase-like"/>
    <property type="match status" value="1"/>
</dbReference>
<dbReference type="InterPro" id="IPR016193">
    <property type="entry name" value="Cytidine_deaminase-like"/>
</dbReference>
<evidence type="ECO:0000259" key="3">
    <source>
        <dbReference type="PROSITE" id="PS51747"/>
    </source>
</evidence>
<comment type="caution">
    <text evidence="4">The sequence shown here is derived from an EMBL/GenBank/DDBJ whole genome shotgun (WGS) entry which is preliminary data.</text>
</comment>
<proteinExistence type="predicted"/>
<dbReference type="AlphaFoldDB" id="A0A644XI11"/>
<keyword evidence="1" id="KW-0479">Metal-binding</keyword>
<gene>
    <name evidence="4" type="ORF">SDC9_60103</name>
</gene>
<evidence type="ECO:0000256" key="1">
    <source>
        <dbReference type="ARBA" id="ARBA00022723"/>
    </source>
</evidence>
<dbReference type="Pfam" id="PF00383">
    <property type="entry name" value="dCMP_cyt_deam_1"/>
    <property type="match status" value="1"/>
</dbReference>
<dbReference type="PROSITE" id="PS51747">
    <property type="entry name" value="CYT_DCMP_DEAMINASES_2"/>
    <property type="match status" value="1"/>
</dbReference>
<dbReference type="InterPro" id="IPR002125">
    <property type="entry name" value="CMP_dCMP_dom"/>
</dbReference>
<dbReference type="InterPro" id="IPR016192">
    <property type="entry name" value="APOBEC/CMP_deaminase_Zn-bd"/>
</dbReference>
<dbReference type="EMBL" id="VSSQ01002166">
    <property type="protein sequence ID" value="MPM13744.1"/>
    <property type="molecule type" value="Genomic_DNA"/>
</dbReference>
<feature type="domain" description="CMP/dCMP-type deaminase" evidence="3">
    <location>
        <begin position="3"/>
        <end position="138"/>
    </location>
</feature>
<reference evidence="4" key="1">
    <citation type="submission" date="2019-08" db="EMBL/GenBank/DDBJ databases">
        <authorList>
            <person name="Kucharzyk K."/>
            <person name="Murdoch R.W."/>
            <person name="Higgins S."/>
            <person name="Loffler F."/>
        </authorList>
    </citation>
    <scope>NUCLEOTIDE SEQUENCE</scope>
</reference>
<evidence type="ECO:0000256" key="2">
    <source>
        <dbReference type="ARBA" id="ARBA00022833"/>
    </source>
</evidence>
<dbReference type="Gene3D" id="3.40.140.10">
    <property type="entry name" value="Cytidine Deaminase, domain 2"/>
    <property type="match status" value="1"/>
</dbReference>
<accession>A0A644XI11</accession>
<sequence>MTKTNARCFEHARHMAEMSDFRRARVGCIVAYKGKVLSAGFNSHKTHPVMGRYNRYRQFRDYDGDTPAQLHAEVAALVQIANDDIDWGKVDIFVYRLRRDRPHGLAAPCPACRQYIKDLGIKSIWYTSNDGICHEEII</sequence>
<protein>
    <recommendedName>
        <fullName evidence="3">CMP/dCMP-type deaminase domain-containing protein</fullName>
    </recommendedName>
</protein>